<comment type="caution">
    <text evidence="9">The sequence shown here is derived from an EMBL/GenBank/DDBJ whole genome shotgun (WGS) entry which is preliminary data.</text>
</comment>
<dbReference type="Pfam" id="PF00665">
    <property type="entry name" value="rve"/>
    <property type="match status" value="1"/>
</dbReference>
<dbReference type="EMBL" id="QZWG01000001">
    <property type="protein sequence ID" value="RZC27729.1"/>
    <property type="molecule type" value="Genomic_DNA"/>
</dbReference>
<dbReference type="GO" id="GO:0004190">
    <property type="term" value="F:aspartic-type endopeptidase activity"/>
    <property type="evidence" value="ECO:0007669"/>
    <property type="project" value="UniProtKB-KW"/>
</dbReference>
<dbReference type="InterPro" id="IPR043502">
    <property type="entry name" value="DNA/RNA_pol_sf"/>
</dbReference>
<keyword evidence="5" id="KW-0472">Membrane</keyword>
<evidence type="ECO:0000256" key="5">
    <source>
        <dbReference type="SAM" id="Phobius"/>
    </source>
</evidence>
<dbReference type="InterPro" id="IPR046342">
    <property type="entry name" value="CBS_dom_sf"/>
</dbReference>
<keyword evidence="2" id="KW-0863">Zinc-finger</keyword>
<dbReference type="GO" id="GO:0003676">
    <property type="term" value="F:nucleic acid binding"/>
    <property type="evidence" value="ECO:0007669"/>
    <property type="project" value="InterPro"/>
</dbReference>
<dbReference type="InterPro" id="IPR036875">
    <property type="entry name" value="Znf_CCHC_sf"/>
</dbReference>
<dbReference type="Pfam" id="PF22936">
    <property type="entry name" value="Pol_BBD"/>
    <property type="match status" value="1"/>
</dbReference>
<evidence type="ECO:0000256" key="3">
    <source>
        <dbReference type="PROSITE-ProRule" id="PRU00703"/>
    </source>
</evidence>
<feature type="domain" description="CCHC-type" evidence="6">
    <location>
        <begin position="414"/>
        <end position="429"/>
    </location>
</feature>
<dbReference type="CDD" id="cd09272">
    <property type="entry name" value="RNase_HI_RT_Ty1"/>
    <property type="match status" value="1"/>
</dbReference>
<dbReference type="InterPro" id="IPR001584">
    <property type="entry name" value="Integrase_cat-core"/>
</dbReference>
<evidence type="ECO:0000256" key="2">
    <source>
        <dbReference type="PROSITE-ProRule" id="PRU00047"/>
    </source>
</evidence>
<evidence type="ECO:0000259" key="6">
    <source>
        <dbReference type="PROSITE" id="PS50158"/>
    </source>
</evidence>
<dbReference type="Pfam" id="PF14223">
    <property type="entry name" value="Retrotran_gag_2"/>
    <property type="match status" value="1"/>
</dbReference>
<dbReference type="PANTHER" id="PTHR11439">
    <property type="entry name" value="GAG-POL-RELATED RETROTRANSPOSON"/>
    <property type="match status" value="1"/>
</dbReference>
<keyword evidence="2" id="KW-0479">Metal-binding</keyword>
<dbReference type="Pfam" id="PF07727">
    <property type="entry name" value="RVT_2"/>
    <property type="match status" value="1"/>
</dbReference>
<dbReference type="SUPFAM" id="SSF56672">
    <property type="entry name" value="DNA/RNA polymerases"/>
    <property type="match status" value="1"/>
</dbReference>
<dbReference type="InterPro" id="IPR013103">
    <property type="entry name" value="RVT_2"/>
</dbReference>
<dbReference type="SMART" id="SM00116">
    <property type="entry name" value="CBS"/>
    <property type="match status" value="1"/>
</dbReference>
<dbReference type="Gene3D" id="3.30.420.10">
    <property type="entry name" value="Ribonuclease H-like superfamily/Ribonuclease H"/>
    <property type="match status" value="1"/>
</dbReference>
<evidence type="ECO:0000313" key="9">
    <source>
        <dbReference type="EMBL" id="RZC27729.1"/>
    </source>
</evidence>
<dbReference type="PROSITE" id="PS51371">
    <property type="entry name" value="CBS"/>
    <property type="match status" value="1"/>
</dbReference>
<feature type="compositionally biased region" description="Basic and acidic residues" evidence="4">
    <location>
        <begin position="740"/>
        <end position="750"/>
    </location>
</feature>
<dbReference type="EC" id="2.7.7.7" evidence="9"/>
<keyword evidence="2" id="KW-0862">Zinc</keyword>
<keyword evidence="10" id="KW-1185">Reference proteome</keyword>
<dbReference type="Pfam" id="PF00098">
    <property type="entry name" value="zf-CCHC"/>
    <property type="match status" value="1"/>
</dbReference>
<dbReference type="InterPro" id="IPR057670">
    <property type="entry name" value="SH3_retrovirus"/>
</dbReference>
<dbReference type="SUPFAM" id="SSF53098">
    <property type="entry name" value="Ribonuclease H-like"/>
    <property type="match status" value="1"/>
</dbReference>
<proteinExistence type="predicted"/>
<dbReference type="SUPFAM" id="SSF54631">
    <property type="entry name" value="CBS-domain pair"/>
    <property type="match status" value="1"/>
</dbReference>
<feature type="transmembrane region" description="Helical" evidence="5">
    <location>
        <begin position="6"/>
        <end position="27"/>
    </location>
</feature>
<keyword evidence="9" id="KW-0548">Nucleotidyltransferase</keyword>
<accession>A0A445LWQ3</accession>
<feature type="region of interest" description="Disordered" evidence="4">
    <location>
        <begin position="740"/>
        <end position="798"/>
    </location>
</feature>
<evidence type="ECO:0000259" key="7">
    <source>
        <dbReference type="PROSITE" id="PS50994"/>
    </source>
</evidence>
<feature type="domain" description="Integrase catalytic" evidence="7">
    <location>
        <begin position="548"/>
        <end position="736"/>
    </location>
</feature>
<evidence type="ECO:0000256" key="1">
    <source>
        <dbReference type="ARBA" id="ARBA00022750"/>
    </source>
</evidence>
<keyword evidence="9" id="KW-0808">Transferase</keyword>
<dbReference type="PROSITE" id="PS50994">
    <property type="entry name" value="INTEGRASE"/>
    <property type="match status" value="1"/>
</dbReference>
<dbReference type="InterPro" id="IPR012337">
    <property type="entry name" value="RNaseH-like_sf"/>
</dbReference>
<feature type="domain" description="CBS" evidence="8">
    <location>
        <begin position="211"/>
        <end position="268"/>
    </location>
</feature>
<evidence type="ECO:0000313" key="10">
    <source>
        <dbReference type="Proteomes" id="UP000289340"/>
    </source>
</evidence>
<keyword evidence="1" id="KW-0645">Protease</keyword>
<keyword evidence="5" id="KW-0812">Transmembrane</keyword>
<dbReference type="PANTHER" id="PTHR11439:SF491">
    <property type="entry name" value="INTEGRASE CATALYTIC DOMAIN-CONTAINING PROTEIN"/>
    <property type="match status" value="1"/>
</dbReference>
<dbReference type="GO" id="GO:0015074">
    <property type="term" value="P:DNA integration"/>
    <property type="evidence" value="ECO:0007669"/>
    <property type="project" value="InterPro"/>
</dbReference>
<protein>
    <submittedName>
        <fullName evidence="9">Retrovirus-related Pol polyprotein from transposon TNT 1-94</fullName>
        <ecNumber evidence="9">2.7.7.7</ecNumber>
    </submittedName>
</protein>
<keyword evidence="5" id="KW-1133">Transmembrane helix</keyword>
<dbReference type="Gene3D" id="3.10.580.10">
    <property type="entry name" value="CBS-domain"/>
    <property type="match status" value="1"/>
</dbReference>
<dbReference type="SUPFAM" id="SSF57756">
    <property type="entry name" value="Retrovirus zinc finger-like domains"/>
    <property type="match status" value="1"/>
</dbReference>
<dbReference type="PROSITE" id="PS50158">
    <property type="entry name" value="ZF_CCHC"/>
    <property type="match status" value="1"/>
</dbReference>
<dbReference type="Proteomes" id="UP000289340">
    <property type="component" value="Chromosome 1"/>
</dbReference>
<dbReference type="Gene3D" id="4.10.60.10">
    <property type="entry name" value="Zinc finger, CCHC-type"/>
    <property type="match status" value="1"/>
</dbReference>
<dbReference type="InterPro" id="IPR001878">
    <property type="entry name" value="Znf_CCHC"/>
</dbReference>
<name>A0A445LWQ3_GLYSO</name>
<keyword evidence="1" id="KW-0064">Aspartyl protease</keyword>
<evidence type="ECO:0000259" key="8">
    <source>
        <dbReference type="PROSITE" id="PS51371"/>
    </source>
</evidence>
<feature type="transmembrane region" description="Helical" evidence="5">
    <location>
        <begin position="34"/>
        <end position="51"/>
    </location>
</feature>
<evidence type="ECO:0000256" key="4">
    <source>
        <dbReference type="SAM" id="MobiDB-lite"/>
    </source>
</evidence>
<reference evidence="9 10" key="1">
    <citation type="submission" date="2018-09" db="EMBL/GenBank/DDBJ databases">
        <title>A high-quality reference genome of wild soybean provides a powerful tool to mine soybean genomes.</title>
        <authorList>
            <person name="Xie M."/>
            <person name="Chung C.Y.L."/>
            <person name="Li M.-W."/>
            <person name="Wong F.-L."/>
            <person name="Chan T.-F."/>
            <person name="Lam H.-M."/>
        </authorList>
    </citation>
    <scope>NUCLEOTIDE SEQUENCE [LARGE SCALE GENOMIC DNA]</scope>
    <source>
        <strain evidence="10">cv. W05</strain>
        <tissue evidence="9">Hypocotyl of etiolated seedlings</tissue>
    </source>
</reference>
<gene>
    <name evidence="9" type="ORF">D0Y65_000007</name>
</gene>
<keyword evidence="3" id="KW-0129">CBS domain</keyword>
<dbReference type="Pfam" id="PF25597">
    <property type="entry name" value="SH3_retrovirus"/>
    <property type="match status" value="1"/>
</dbReference>
<dbReference type="SMART" id="SM00343">
    <property type="entry name" value="ZnF_C2HC"/>
    <property type="match status" value="1"/>
</dbReference>
<dbReference type="Pfam" id="PF00571">
    <property type="entry name" value="CBS"/>
    <property type="match status" value="1"/>
</dbReference>
<sequence>MWVLVLEVVAHVVVVGVFVCLDVLFFFCLLPDSYVAPLDVIWILLCLYLVVSDPELGGFVWGSRMGIEKVEDWDSSLSAQNRPNTSARLAANLRFARRRPTKKPKNVQGDQGYAVKHVGGILRTESFDEGVKTVYGPRQKSTVPGWNGSDSYRSLSKISSRSSIESSAGNTFAEDVSYLSNLCQVESSLRVEDDNIETTYFVRRTFVSEAMKMRYVVVSMCTPLIEVIDLMLAEKQSCVVIVDTDDTLIGFLTLRDIQEYEQLQSVRIKKHALLKEQRVWAPVAFASVKKEVAFESKEKASVSKTEELAEQEEKAHSLILLSLSDEVLYEVANEETASGLWLKLEKLDIDVKIKDEDVAMILLASLPPSYESFVNSLSVESNGSGLVVSNSIKNIKKKVFKGKKKTHVNPKDICNYCKEPGHWKKDCPKKKGKPSAAVAKEEKSGGNVFMGNDVSCKTVRIGIIKIKMHDGIIRTLTEVRHVPELKKNLISIGIMDGKGFKCSTKNGVMKIQKGSTMVMKGIKRGNIYIVRGTTCVEDGLVDVASRSNKSIPDLTQLWHMRLGHMSEKAIHTTKRTLDYIHADRWGHARVPSLGGGRYFLSIIDDYSRMTWINIMSQKSQAFKCFKEWKALIEKQIERKVKRLRTDNGLEFYSTEFNKFCRDEGIARQFTVRNTPQQNGVAEQINRTLLERTRCLLSNAGKLAPRSRKGLFMGYGDGVKGYRIWSPSEKKVLLSRDDVESITKDSEKGGHSETSPVVLQEGEKSEDSSANESYLAAKPDPPQLNSRINQRPKRVTKPPERYGFEDMAAYALHAAEEIDSNELATYQEAINHPEAENWLLAMKEKMESLYKNQTWKLVELPKGRHVVGCKWIFKRKPGLSEKEGIRYKARLVAKGFSQKKGVDFNEIFSPVVRHTSIRVFLAIVANQDLELEQLDVKTAFLHGRLEENILMKQPERFEVQGKESQGFKRSLYDCCVYHNKVEDGSMIYLLLYVDDMLIATKSMCDIQNLKILLNGEFDMKDLGAAKKILGMEIYRDRTQKKLFLSQKDYIQKILVRFGMADSKPISTSLSEKEKLSAVIKVQAQVDQDYMSKVPYSSTVDSLMYVMVCTRPDLAYAVSMISGFLNQPQKEHWKAMKRIFRYLKGTVDIGLIYGSHSDCCLTGYSDTDFAVDLVKRRSLTGYAYTLGGYLVSWKATLQPSVALSTTEAEYMTLTEVAKEGIWLRGLINDLGINQEYANIYYDSLSAICLAKDQVHHDRTKHIDVRYHFIRSERRIKVHKISTLHINPADMFTKLVLKSKFDHCLSLLNVDCWG</sequence>
<dbReference type="GO" id="GO:0003887">
    <property type="term" value="F:DNA-directed DNA polymerase activity"/>
    <property type="evidence" value="ECO:0007669"/>
    <property type="project" value="UniProtKB-EC"/>
</dbReference>
<dbReference type="GO" id="GO:0008270">
    <property type="term" value="F:zinc ion binding"/>
    <property type="evidence" value="ECO:0007669"/>
    <property type="project" value="UniProtKB-KW"/>
</dbReference>
<dbReference type="InterPro" id="IPR000644">
    <property type="entry name" value="CBS_dom"/>
</dbReference>
<dbReference type="InterPro" id="IPR036397">
    <property type="entry name" value="RNaseH_sf"/>
</dbReference>
<keyword evidence="1" id="KW-0378">Hydrolase</keyword>
<dbReference type="InterPro" id="IPR054722">
    <property type="entry name" value="PolX-like_BBD"/>
</dbReference>
<organism evidence="9 10">
    <name type="scientific">Glycine soja</name>
    <name type="common">Wild soybean</name>
    <dbReference type="NCBI Taxonomy" id="3848"/>
    <lineage>
        <taxon>Eukaryota</taxon>
        <taxon>Viridiplantae</taxon>
        <taxon>Streptophyta</taxon>
        <taxon>Embryophyta</taxon>
        <taxon>Tracheophyta</taxon>
        <taxon>Spermatophyta</taxon>
        <taxon>Magnoliopsida</taxon>
        <taxon>eudicotyledons</taxon>
        <taxon>Gunneridae</taxon>
        <taxon>Pentapetalae</taxon>
        <taxon>rosids</taxon>
        <taxon>fabids</taxon>
        <taxon>Fabales</taxon>
        <taxon>Fabaceae</taxon>
        <taxon>Papilionoideae</taxon>
        <taxon>50 kb inversion clade</taxon>
        <taxon>NPAAA clade</taxon>
        <taxon>indigoferoid/millettioid clade</taxon>
        <taxon>Phaseoleae</taxon>
        <taxon>Glycine</taxon>
        <taxon>Glycine subgen. Soja</taxon>
    </lineage>
</organism>